<dbReference type="Proteomes" id="UP000266743">
    <property type="component" value="Chromosome 11"/>
</dbReference>
<comment type="caution">
    <text evidence="2">The sequence shown here is derived from an EMBL/GenBank/DDBJ whole genome shotgun (WGS) entry which is preliminary data.</text>
</comment>
<name>A0A3L6KU23_9TRYP</name>
<dbReference type="AlphaFoldDB" id="A0A3L6KU23"/>
<reference evidence="2" key="1">
    <citation type="submission" date="2018-09" db="EMBL/GenBank/DDBJ databases">
        <title>whole genome sequence of T. equiperdum IVM-t1 strain.</title>
        <authorList>
            <person name="Suganuma K."/>
        </authorList>
    </citation>
    <scope>NUCLEOTIDE SEQUENCE [LARGE SCALE GENOMIC DNA]</scope>
    <source>
        <strain evidence="2">IVM-t1</strain>
    </source>
</reference>
<gene>
    <name evidence="2" type="ORF">DPX39_110108600</name>
</gene>
<feature type="region of interest" description="Disordered" evidence="1">
    <location>
        <begin position="160"/>
        <end position="179"/>
    </location>
</feature>
<dbReference type="EMBL" id="QSBY01000011">
    <property type="protein sequence ID" value="RHW67924.1"/>
    <property type="molecule type" value="Genomic_DNA"/>
</dbReference>
<proteinExistence type="predicted"/>
<sequence>MGRWRPITPGRGKLPSALAASVGKYNVDARFEDASIPIKACAPEWHRGSANGRGQETASAVAGFYAAAECRGKYLNGAPAPSPNTSREAYSHTRCYSPGRRCEVESGSVKLGFSPLARGDEHVSWVVPWPPTCRENSADSTGFAQRWWLLSAPAGRNSCESMAQFPEKSPLPRVRRKRK</sequence>
<protein>
    <submittedName>
        <fullName evidence="2">Uncharacterized protein</fullName>
    </submittedName>
</protein>
<organism evidence="2">
    <name type="scientific">Trypanosoma brucei equiperdum</name>
    <dbReference type="NCBI Taxonomy" id="630700"/>
    <lineage>
        <taxon>Eukaryota</taxon>
        <taxon>Discoba</taxon>
        <taxon>Euglenozoa</taxon>
        <taxon>Kinetoplastea</taxon>
        <taxon>Metakinetoplastina</taxon>
        <taxon>Trypanosomatida</taxon>
        <taxon>Trypanosomatidae</taxon>
        <taxon>Trypanosoma</taxon>
    </lineage>
</organism>
<accession>A0A3L6KU23</accession>
<evidence type="ECO:0000256" key="1">
    <source>
        <dbReference type="SAM" id="MobiDB-lite"/>
    </source>
</evidence>
<evidence type="ECO:0000313" key="2">
    <source>
        <dbReference type="EMBL" id="RHW67924.1"/>
    </source>
</evidence>